<dbReference type="Proteomes" id="UP001472677">
    <property type="component" value="Unassembled WGS sequence"/>
</dbReference>
<evidence type="ECO:0000313" key="1">
    <source>
        <dbReference type="EMBL" id="KAK8494653.1"/>
    </source>
</evidence>
<comment type="caution">
    <text evidence="1">The sequence shown here is derived from an EMBL/GenBank/DDBJ whole genome shotgun (WGS) entry which is preliminary data.</text>
</comment>
<dbReference type="PANTHER" id="PTHR47347:SF2">
    <property type="entry name" value="GOLGIN CANDIDATE 5"/>
    <property type="match status" value="1"/>
</dbReference>
<proteinExistence type="predicted"/>
<sequence>MTQTSRVYMIPSIVAPVHNVDIDFETKFIGTRYDIAAKEISSMVLMKRHETNEAYLNSASKKKSNAVEIESLREKYHQRVSTLVGKIYEERDTLRRELNKKVMMFCSFKGNGKIINQVMATGEELHRSRLLKKLKSENLKRKKKTSLTTRLIEENKVKSIKYDKTTTEKLLQETIKKIPSRTCSSERPSYKYSKCCEEGWSTSRGPCQ</sequence>
<gene>
    <name evidence="1" type="ORF">V6N12_016078</name>
</gene>
<name>A0ABR2ALT0_9ROSI</name>
<evidence type="ECO:0000313" key="2">
    <source>
        <dbReference type="Proteomes" id="UP001472677"/>
    </source>
</evidence>
<dbReference type="EMBL" id="JBBPBM010000511">
    <property type="protein sequence ID" value="KAK8494653.1"/>
    <property type="molecule type" value="Genomic_DNA"/>
</dbReference>
<accession>A0ABR2ALT0</accession>
<dbReference type="PANTHER" id="PTHR47347">
    <property type="entry name" value="GOLGIN CANDIDATE 5"/>
    <property type="match status" value="1"/>
</dbReference>
<keyword evidence="2" id="KW-1185">Reference proteome</keyword>
<reference evidence="1 2" key="1">
    <citation type="journal article" date="2024" name="G3 (Bethesda)">
        <title>Genome assembly of Hibiscus sabdariffa L. provides insights into metabolisms of medicinal natural products.</title>
        <authorList>
            <person name="Kim T."/>
        </authorList>
    </citation>
    <scope>NUCLEOTIDE SEQUENCE [LARGE SCALE GENOMIC DNA]</scope>
    <source>
        <strain evidence="1">TK-2024</strain>
        <tissue evidence="1">Old leaves</tissue>
    </source>
</reference>
<protein>
    <submittedName>
        <fullName evidence="1">Uncharacterized protein</fullName>
    </submittedName>
</protein>
<organism evidence="1 2">
    <name type="scientific">Hibiscus sabdariffa</name>
    <name type="common">roselle</name>
    <dbReference type="NCBI Taxonomy" id="183260"/>
    <lineage>
        <taxon>Eukaryota</taxon>
        <taxon>Viridiplantae</taxon>
        <taxon>Streptophyta</taxon>
        <taxon>Embryophyta</taxon>
        <taxon>Tracheophyta</taxon>
        <taxon>Spermatophyta</taxon>
        <taxon>Magnoliopsida</taxon>
        <taxon>eudicotyledons</taxon>
        <taxon>Gunneridae</taxon>
        <taxon>Pentapetalae</taxon>
        <taxon>rosids</taxon>
        <taxon>malvids</taxon>
        <taxon>Malvales</taxon>
        <taxon>Malvaceae</taxon>
        <taxon>Malvoideae</taxon>
        <taxon>Hibiscus</taxon>
    </lineage>
</organism>